<keyword evidence="3" id="KW-1185">Reference proteome</keyword>
<gene>
    <name evidence="2" type="ORF">FGD71_028345</name>
</gene>
<keyword evidence="1" id="KW-1133">Transmembrane helix</keyword>
<feature type="transmembrane region" description="Helical" evidence="1">
    <location>
        <begin position="76"/>
        <end position="93"/>
    </location>
</feature>
<evidence type="ECO:0000256" key="1">
    <source>
        <dbReference type="SAM" id="Phobius"/>
    </source>
</evidence>
<accession>A0A505DL12</accession>
<protein>
    <submittedName>
        <fullName evidence="2">Uncharacterized protein</fullName>
    </submittedName>
</protein>
<proteinExistence type="predicted"/>
<comment type="caution">
    <text evidence="2">The sequence shown here is derived from an EMBL/GenBank/DDBJ whole genome shotgun (WGS) entry which is preliminary data.</text>
</comment>
<dbReference type="AlphaFoldDB" id="A0A505DL12"/>
<name>A0A505DL12_9ACTN</name>
<sequence>MTRTLRVRPARGGAGDVDLFAWAALGEGGRQVGGGGLIWGALPILGVLLVFNGEVRVLTVAAAVLLLWLGHKRSNMLMTAAGAGVLALLWFVAL</sequence>
<keyword evidence="1" id="KW-0812">Transmembrane</keyword>
<dbReference type="EMBL" id="VCHX02000166">
    <property type="protein sequence ID" value="TPQ18991.1"/>
    <property type="molecule type" value="Genomic_DNA"/>
</dbReference>
<organism evidence="2 3">
    <name type="scientific">Streptomyces sporangiiformans</name>
    <dbReference type="NCBI Taxonomy" id="2315329"/>
    <lineage>
        <taxon>Bacteria</taxon>
        <taxon>Bacillati</taxon>
        <taxon>Actinomycetota</taxon>
        <taxon>Actinomycetes</taxon>
        <taxon>Kitasatosporales</taxon>
        <taxon>Streptomycetaceae</taxon>
        <taxon>Streptomyces</taxon>
    </lineage>
</organism>
<reference evidence="2 3" key="1">
    <citation type="submission" date="2019-06" db="EMBL/GenBank/DDBJ databases">
        <title>Streptomyces sporangiiformans sp. nov., a novel actinomycete isolated from soil in Mount Song.</title>
        <authorList>
            <person name="Han L."/>
        </authorList>
    </citation>
    <scope>NUCLEOTIDE SEQUENCE [LARGE SCALE GENOMIC DNA]</scope>
    <source>
        <strain evidence="2 3">NEAU-SSA 1</strain>
    </source>
</reference>
<keyword evidence="1" id="KW-0472">Membrane</keyword>
<evidence type="ECO:0000313" key="3">
    <source>
        <dbReference type="Proteomes" id="UP000317378"/>
    </source>
</evidence>
<dbReference type="Proteomes" id="UP000317378">
    <property type="component" value="Unassembled WGS sequence"/>
</dbReference>
<evidence type="ECO:0000313" key="2">
    <source>
        <dbReference type="EMBL" id="TPQ18991.1"/>
    </source>
</evidence>